<dbReference type="AlphaFoldDB" id="A0A0D2D2K1"/>
<dbReference type="RefSeq" id="XP_013317207.1">
    <property type="nucleotide sequence ID" value="XM_013461753.1"/>
</dbReference>
<accession>A0A0D2D2K1</accession>
<keyword evidence="1" id="KW-0732">Signal</keyword>
<feature type="chain" id="PRO_5007395218" evidence="1">
    <location>
        <begin position="21"/>
        <end position="448"/>
    </location>
</feature>
<protein>
    <submittedName>
        <fullName evidence="2">Uncharacterized protein</fullName>
    </submittedName>
</protein>
<dbReference type="OrthoDB" id="4116414at2759"/>
<gene>
    <name evidence="2" type="ORF">PV05_05268</name>
</gene>
<evidence type="ECO:0000313" key="3">
    <source>
        <dbReference type="Proteomes" id="UP000054342"/>
    </source>
</evidence>
<dbReference type="HOGENOM" id="CLU_043050_0_0_1"/>
<organism evidence="2 3">
    <name type="scientific">Exophiala xenobiotica</name>
    <dbReference type="NCBI Taxonomy" id="348802"/>
    <lineage>
        <taxon>Eukaryota</taxon>
        <taxon>Fungi</taxon>
        <taxon>Dikarya</taxon>
        <taxon>Ascomycota</taxon>
        <taxon>Pezizomycotina</taxon>
        <taxon>Eurotiomycetes</taxon>
        <taxon>Chaetothyriomycetidae</taxon>
        <taxon>Chaetothyriales</taxon>
        <taxon>Herpotrichiellaceae</taxon>
        <taxon>Exophiala</taxon>
    </lineage>
</organism>
<evidence type="ECO:0000313" key="2">
    <source>
        <dbReference type="EMBL" id="KIW56622.1"/>
    </source>
</evidence>
<keyword evidence="3" id="KW-1185">Reference proteome</keyword>
<dbReference type="Proteomes" id="UP000054342">
    <property type="component" value="Unassembled WGS sequence"/>
</dbReference>
<dbReference type="RefSeq" id="XP_013317206.1">
    <property type="nucleotide sequence ID" value="XM_013461752.1"/>
</dbReference>
<dbReference type="EMBL" id="KN847319">
    <property type="protein sequence ID" value="KIW56623.1"/>
    <property type="molecule type" value="Genomic_DNA"/>
</dbReference>
<evidence type="ECO:0000256" key="1">
    <source>
        <dbReference type="SAM" id="SignalP"/>
    </source>
</evidence>
<dbReference type="EMBL" id="KN847319">
    <property type="protein sequence ID" value="KIW56622.1"/>
    <property type="molecule type" value="Genomic_DNA"/>
</dbReference>
<dbReference type="GeneID" id="25327176"/>
<name>A0A0D2D2K1_9EURO</name>
<proteinExistence type="predicted"/>
<sequence length="448" mass="48092">MWLFKLLFLAMAALGLPAMAQTPMCASEPSSSTTSYGCTVTYTPYMAPQIGPTTTIYAAIMTTYYYVVDCRYCTVTNYQKNPTPKGPFTAKTTSSMLTITRVECMPETTASTRGRPRGYEEIEQPQTKTLKPKELAGHALSQNVRRSGSGVTGALVELATTMGNDISPDINLLSGPSQESFTEIMSALFALNVADSGMNLTAACQQVQTTEVKYQLLASAFSPDQVKGLLCWIAANGYSFNSTRAQVISTLQAAVYGLEVASGFTNNRAEICNNLDLFNSIAGFLEINAQQYQEIVCTKIPSETPTQPIYYEPTPVIPYATNGMTTWGSPTSWDSNATALATGGPQSATGGPWMSGNSSFPMSGNSSFPAAHNVTTWGPPISYTGSVLVWPANWTQPAGTMGTGVASDTMLGSWNETGLRARTPPSPTAKPFYPAISTPTRHSVFKRY</sequence>
<feature type="signal peptide" evidence="1">
    <location>
        <begin position="1"/>
        <end position="20"/>
    </location>
</feature>
<reference evidence="2 3" key="1">
    <citation type="submission" date="2015-01" db="EMBL/GenBank/DDBJ databases">
        <title>The Genome Sequence of Exophiala xenobiotica CBS118157.</title>
        <authorList>
            <consortium name="The Broad Institute Genomics Platform"/>
            <person name="Cuomo C."/>
            <person name="de Hoog S."/>
            <person name="Gorbushina A."/>
            <person name="Stielow B."/>
            <person name="Teixiera M."/>
            <person name="Abouelleil A."/>
            <person name="Chapman S.B."/>
            <person name="Priest M."/>
            <person name="Young S.K."/>
            <person name="Wortman J."/>
            <person name="Nusbaum C."/>
            <person name="Birren B."/>
        </authorList>
    </citation>
    <scope>NUCLEOTIDE SEQUENCE [LARGE SCALE GENOMIC DNA]</scope>
    <source>
        <strain evidence="2 3">CBS 118157</strain>
    </source>
</reference>